<dbReference type="SUPFAM" id="SSF51695">
    <property type="entry name" value="PLC-like phosphodiesterases"/>
    <property type="match status" value="1"/>
</dbReference>
<evidence type="ECO:0000313" key="2">
    <source>
        <dbReference type="EMBL" id="QQO09908.1"/>
    </source>
</evidence>
<evidence type="ECO:0000259" key="1">
    <source>
        <dbReference type="PROSITE" id="PS51704"/>
    </source>
</evidence>
<dbReference type="InterPro" id="IPR017946">
    <property type="entry name" value="PLC-like_Pdiesterase_TIM-brl"/>
</dbReference>
<dbReference type="GO" id="GO:0008081">
    <property type="term" value="F:phosphoric diester hydrolase activity"/>
    <property type="evidence" value="ECO:0007669"/>
    <property type="project" value="InterPro"/>
</dbReference>
<evidence type="ECO:0000313" key="3">
    <source>
        <dbReference type="Proteomes" id="UP000595917"/>
    </source>
</evidence>
<dbReference type="Gene3D" id="3.20.20.190">
    <property type="entry name" value="Phosphatidylinositol (PI) phosphodiesterase"/>
    <property type="match status" value="1"/>
</dbReference>
<dbReference type="AlphaFoldDB" id="A0A7T7XP59"/>
<organism evidence="2 3">
    <name type="scientific">Breznakiella homolactica</name>
    <dbReference type="NCBI Taxonomy" id="2798577"/>
    <lineage>
        <taxon>Bacteria</taxon>
        <taxon>Pseudomonadati</taxon>
        <taxon>Spirochaetota</taxon>
        <taxon>Spirochaetia</taxon>
        <taxon>Spirochaetales</taxon>
        <taxon>Breznakiellaceae</taxon>
        <taxon>Breznakiella</taxon>
    </lineage>
</organism>
<dbReference type="InterPro" id="IPR030395">
    <property type="entry name" value="GP_PDE_dom"/>
</dbReference>
<proteinExistence type="predicted"/>
<sequence>MAVQSAEKKPFALMAHRGWPWEWPENSLLSFRKALDIGADNLEFDVRLSRDGIPMIMHDATLERTAGSTGAVGDLTYDELKQARITFTKSGRPVPGEPVPSLEETFRLLLEYPEVVINCEIKDYSPECTEKCITLCRDMGLLPRTSFTCFDYGVLQRIKSIDPSINVQGFPLDMMTSVPPDISAGETLFDYIGVEYGKATKEAIQRYKELGLVTGVWVVNDTKEIDRCRELGVAILTTDRIDIFHNALKT</sequence>
<dbReference type="RefSeq" id="WP_215627212.1">
    <property type="nucleotide sequence ID" value="NZ_CP067089.2"/>
</dbReference>
<feature type="domain" description="GP-PDE" evidence="1">
    <location>
        <begin position="11"/>
        <end position="248"/>
    </location>
</feature>
<dbReference type="PROSITE" id="PS50007">
    <property type="entry name" value="PIPLC_X_DOMAIN"/>
    <property type="match status" value="1"/>
</dbReference>
<keyword evidence="3" id="KW-1185">Reference proteome</keyword>
<protein>
    <recommendedName>
        <fullName evidence="1">GP-PDE domain-containing protein</fullName>
    </recommendedName>
</protein>
<dbReference type="PANTHER" id="PTHR46211:SF14">
    <property type="entry name" value="GLYCEROPHOSPHODIESTER PHOSPHODIESTERASE"/>
    <property type="match status" value="1"/>
</dbReference>
<dbReference type="PROSITE" id="PS51704">
    <property type="entry name" value="GP_PDE"/>
    <property type="match status" value="1"/>
</dbReference>
<accession>A0A7T7XP59</accession>
<dbReference type="Pfam" id="PF03009">
    <property type="entry name" value="GDPD"/>
    <property type="match status" value="1"/>
</dbReference>
<dbReference type="GO" id="GO:0006629">
    <property type="term" value="P:lipid metabolic process"/>
    <property type="evidence" value="ECO:0007669"/>
    <property type="project" value="InterPro"/>
</dbReference>
<dbReference type="EMBL" id="CP067089">
    <property type="protein sequence ID" value="QQO09908.1"/>
    <property type="molecule type" value="Genomic_DNA"/>
</dbReference>
<reference evidence="2" key="1">
    <citation type="submission" date="2021-01" db="EMBL/GenBank/DDBJ databases">
        <title>Description of Breznakiella homolactica.</title>
        <authorList>
            <person name="Song Y."/>
            <person name="Brune A."/>
        </authorList>
    </citation>
    <scope>NUCLEOTIDE SEQUENCE</scope>
    <source>
        <strain evidence="2">RmG30</strain>
    </source>
</reference>
<name>A0A7T7XP59_9SPIR</name>
<dbReference type="PANTHER" id="PTHR46211">
    <property type="entry name" value="GLYCEROPHOSPHORYL DIESTER PHOSPHODIESTERASE"/>
    <property type="match status" value="1"/>
</dbReference>
<dbReference type="KEGG" id="bhc:JFL75_03075"/>
<dbReference type="Proteomes" id="UP000595917">
    <property type="component" value="Chromosome"/>
</dbReference>
<gene>
    <name evidence="2" type="ORF">JFL75_03075</name>
</gene>